<keyword evidence="6 13" id="KW-0812">Transmembrane</keyword>
<dbReference type="InterPro" id="IPR001507">
    <property type="entry name" value="ZP_dom"/>
</dbReference>
<protein>
    <submittedName>
        <fullName evidence="15">Transforming growth factor beta receptor type 3</fullName>
    </submittedName>
</protein>
<evidence type="ECO:0000256" key="8">
    <source>
        <dbReference type="ARBA" id="ARBA00022989"/>
    </source>
</evidence>
<evidence type="ECO:0000256" key="9">
    <source>
        <dbReference type="ARBA" id="ARBA00023136"/>
    </source>
</evidence>
<evidence type="ECO:0000256" key="13">
    <source>
        <dbReference type="SAM" id="Phobius"/>
    </source>
</evidence>
<keyword evidence="5" id="KW-0597">Phosphoprotein</keyword>
<evidence type="ECO:0000256" key="12">
    <source>
        <dbReference type="SAM" id="MobiDB-lite"/>
    </source>
</evidence>
<name>A0A3N0XH15_ANAGA</name>
<evidence type="ECO:0000313" key="15">
    <source>
        <dbReference type="EMBL" id="ROI15709.1"/>
    </source>
</evidence>
<evidence type="ECO:0000256" key="2">
    <source>
        <dbReference type="ARBA" id="ARBA00004613"/>
    </source>
</evidence>
<dbReference type="OrthoDB" id="6420824at2759"/>
<feature type="compositionally biased region" description="Polar residues" evidence="12">
    <location>
        <begin position="662"/>
        <end position="671"/>
    </location>
</feature>
<dbReference type="Proteomes" id="UP000281406">
    <property type="component" value="Unassembled WGS sequence"/>
</dbReference>
<feature type="region of interest" description="Disordered" evidence="12">
    <location>
        <begin position="655"/>
        <end position="688"/>
    </location>
</feature>
<dbReference type="Gene3D" id="2.60.40.4100">
    <property type="entry name" value="Zona pellucida, ZP-C domain"/>
    <property type="match status" value="1"/>
</dbReference>
<keyword evidence="16" id="KW-1185">Reference proteome</keyword>
<evidence type="ECO:0000256" key="10">
    <source>
        <dbReference type="ARBA" id="ARBA00023157"/>
    </source>
</evidence>
<evidence type="ECO:0000256" key="3">
    <source>
        <dbReference type="ARBA" id="ARBA00022475"/>
    </source>
</evidence>
<proteinExistence type="predicted"/>
<keyword evidence="4" id="KW-0964">Secreted</keyword>
<evidence type="ECO:0000256" key="4">
    <source>
        <dbReference type="ARBA" id="ARBA00022525"/>
    </source>
</evidence>
<dbReference type="InterPro" id="IPR042235">
    <property type="entry name" value="ZP-C_dom"/>
</dbReference>
<dbReference type="PANTHER" id="PTHR14002:SF30">
    <property type="entry name" value="TRANSFORMING GROWTH FACTOR BETA RECEPTOR III"/>
    <property type="match status" value="1"/>
</dbReference>
<dbReference type="GO" id="GO:0005539">
    <property type="term" value="F:glycosaminoglycan binding"/>
    <property type="evidence" value="ECO:0007669"/>
    <property type="project" value="TreeGrafter"/>
</dbReference>
<evidence type="ECO:0000313" key="16">
    <source>
        <dbReference type="Proteomes" id="UP000281406"/>
    </source>
</evidence>
<dbReference type="PRINTS" id="PR00023">
    <property type="entry name" value="ZPELLUCIDA"/>
</dbReference>
<feature type="non-terminal residue" evidence="15">
    <location>
        <position position="1"/>
    </location>
</feature>
<dbReference type="Gene3D" id="2.60.40.3210">
    <property type="entry name" value="Zona pellucida, ZP-N domain"/>
    <property type="match status" value="1"/>
</dbReference>
<evidence type="ECO:0000259" key="14">
    <source>
        <dbReference type="PROSITE" id="PS51034"/>
    </source>
</evidence>
<dbReference type="PANTHER" id="PTHR14002">
    <property type="entry name" value="ENDOGLIN/TGF-BETA RECEPTOR TYPE III"/>
    <property type="match status" value="1"/>
</dbReference>
<keyword evidence="7" id="KW-0732">Signal</keyword>
<dbReference type="PROSITE" id="PS00682">
    <property type="entry name" value="ZP_1"/>
    <property type="match status" value="1"/>
</dbReference>
<dbReference type="InterPro" id="IPR055355">
    <property type="entry name" value="ZP-C"/>
</dbReference>
<evidence type="ECO:0000256" key="7">
    <source>
        <dbReference type="ARBA" id="ARBA00022729"/>
    </source>
</evidence>
<dbReference type="GO" id="GO:0016477">
    <property type="term" value="P:cell migration"/>
    <property type="evidence" value="ECO:0007669"/>
    <property type="project" value="TreeGrafter"/>
</dbReference>
<reference evidence="15 16" key="1">
    <citation type="submission" date="2018-10" db="EMBL/GenBank/DDBJ databases">
        <title>Genome assembly for a Yunnan-Guizhou Plateau 3E fish, Anabarilius grahami (Regan), and its evolutionary and genetic applications.</title>
        <authorList>
            <person name="Jiang W."/>
        </authorList>
    </citation>
    <scope>NUCLEOTIDE SEQUENCE [LARGE SCALE GENOMIC DNA]</scope>
    <source>
        <strain evidence="15">AG-KIZ</strain>
        <tissue evidence="15">Muscle</tissue>
    </source>
</reference>
<keyword evidence="3" id="KW-1003">Cell membrane</keyword>
<dbReference type="GO" id="GO:0005576">
    <property type="term" value="C:extracellular region"/>
    <property type="evidence" value="ECO:0007669"/>
    <property type="project" value="UniProtKB-SubCell"/>
</dbReference>
<dbReference type="PROSITE" id="PS51034">
    <property type="entry name" value="ZP_2"/>
    <property type="match status" value="1"/>
</dbReference>
<dbReference type="SMART" id="SM00241">
    <property type="entry name" value="ZP"/>
    <property type="match status" value="1"/>
</dbReference>
<dbReference type="InterPro" id="IPR048290">
    <property type="entry name" value="ZP_chr"/>
</dbReference>
<dbReference type="Pfam" id="PF26060">
    <property type="entry name" value="TGFBR3_N"/>
    <property type="match status" value="2"/>
</dbReference>
<feature type="transmembrane region" description="Helical" evidence="13">
    <location>
        <begin position="624"/>
        <end position="646"/>
    </location>
</feature>
<comment type="subcellular location">
    <subcellularLocation>
        <location evidence="1">Cell membrane</location>
        <topology evidence="1">Single-pass type I membrane protein</topology>
    </subcellularLocation>
    <subcellularLocation>
        <location evidence="2">Secreted</location>
    </subcellularLocation>
</comment>
<keyword evidence="8 13" id="KW-1133">Transmembrane helix</keyword>
<dbReference type="Pfam" id="PF23344">
    <property type="entry name" value="ZP-N"/>
    <property type="match status" value="1"/>
</dbReference>
<evidence type="ECO:0000256" key="5">
    <source>
        <dbReference type="ARBA" id="ARBA00022553"/>
    </source>
</evidence>
<gene>
    <name evidence="15" type="ORF">DPX16_20247</name>
</gene>
<organism evidence="15 16">
    <name type="scientific">Anabarilius grahami</name>
    <name type="common">Kanglang fish</name>
    <name type="synonym">Barilius grahami</name>
    <dbReference type="NCBI Taxonomy" id="495550"/>
    <lineage>
        <taxon>Eukaryota</taxon>
        <taxon>Metazoa</taxon>
        <taxon>Chordata</taxon>
        <taxon>Craniata</taxon>
        <taxon>Vertebrata</taxon>
        <taxon>Euteleostomi</taxon>
        <taxon>Actinopterygii</taxon>
        <taxon>Neopterygii</taxon>
        <taxon>Teleostei</taxon>
        <taxon>Ostariophysi</taxon>
        <taxon>Cypriniformes</taxon>
        <taxon>Xenocyprididae</taxon>
        <taxon>Xenocypridinae</taxon>
        <taxon>Xenocypridinae incertae sedis</taxon>
        <taxon>Anabarilius</taxon>
    </lineage>
</organism>
<evidence type="ECO:0000256" key="1">
    <source>
        <dbReference type="ARBA" id="ARBA00004251"/>
    </source>
</evidence>
<dbReference type="GO" id="GO:0050431">
    <property type="term" value="F:transforming growth factor beta binding"/>
    <property type="evidence" value="ECO:0007669"/>
    <property type="project" value="TreeGrafter"/>
</dbReference>
<keyword evidence="9 13" id="KW-0472">Membrane</keyword>
<dbReference type="InterPro" id="IPR017977">
    <property type="entry name" value="ZP_dom_CS"/>
</dbReference>
<dbReference type="InterPro" id="IPR058899">
    <property type="entry name" value="TGFBR3/Endoglin-like_N"/>
</dbReference>
<sequence length="688" mass="76080">VAEGSEVHFEAGNFSESCEVKVENLPHGNEHLLSWAHHRYRAVTSFSELKMAHDIYIKVGEDPVFSETCKIDNKFLSLNYLASYIQPQPSTGCVLSGPDHDQEVHIIELQAPNSSSLVKSKPCYCWQIGSSSLSSLTSDTVGLNDETESLMQVSKTVKQKLPAGSQALIQWAEENGFKPVTSYTNTPVANHFKLRLREQGKTNLGIMDEGIFPPELSILRNTNPLPKPSARDSPAPNGFPFPFLPSMEQGLSFPPLMPSLEERVYQAGGPEEQQGSQNVGFSVQCEKNKMVVSIDKETLQANGFGKPNITLQDSQCKATSNTTHYILETPLSGCQTTKFPSHPSPVVLYINSIVISQSEQKDGSGWPVDDEDLESGDVVSLGDPEVTERIFPESRHRANILFNCTYRKNQDTDLDSDIGSDDFLVDSLDNVTFNMELYNNAFHYPITQSFLTITENRPIYVEISATKADPNLGFMIQTCFISPDSNPLIPSDYVVIENICPKDDSVLYYPQRSDFPIPHAQMDKKRFSFTYRSKFNVSLLFLHCEMSLCSRRNDKEMNLPECMLPDEACTSLSVDNILLMMMNTKTFTKPMVVISDNTPVTVKVPEDIFPKHQGIIYVLDTPTVVGIAFAAFVIGALLTGALWFIYSHTGGTGARQPVPKSQPVSENSSAAHSIGSTQSTPCSSSSNA</sequence>
<dbReference type="EMBL" id="RJVU01079141">
    <property type="protein sequence ID" value="ROI15709.1"/>
    <property type="molecule type" value="Genomic_DNA"/>
</dbReference>
<dbReference type="GO" id="GO:0005886">
    <property type="term" value="C:plasma membrane"/>
    <property type="evidence" value="ECO:0007669"/>
    <property type="project" value="UniProtKB-SubCell"/>
</dbReference>
<dbReference type="GO" id="GO:0005024">
    <property type="term" value="F:transforming growth factor beta receptor activity"/>
    <property type="evidence" value="ECO:0007669"/>
    <property type="project" value="TreeGrafter"/>
</dbReference>
<feature type="domain" description="ZP" evidence="14">
    <location>
        <begin position="284"/>
        <end position="569"/>
    </location>
</feature>
<dbReference type="GO" id="GO:0017015">
    <property type="term" value="P:regulation of transforming growth factor beta receptor signaling pathway"/>
    <property type="evidence" value="ECO:0007669"/>
    <property type="project" value="TreeGrafter"/>
</dbReference>
<comment type="caution">
    <text evidence="15">The sequence shown here is derived from an EMBL/GenBank/DDBJ whole genome shotgun (WGS) entry which is preliminary data.</text>
</comment>
<evidence type="ECO:0000256" key="11">
    <source>
        <dbReference type="ARBA" id="ARBA00023180"/>
    </source>
</evidence>
<dbReference type="AlphaFoldDB" id="A0A3N0XH15"/>
<dbReference type="InterPro" id="IPR055356">
    <property type="entry name" value="ZP-N"/>
</dbReference>
<keyword evidence="10" id="KW-1015">Disulfide bond</keyword>
<keyword evidence="15" id="KW-0675">Receptor</keyword>
<dbReference type="Pfam" id="PF00100">
    <property type="entry name" value="Zona_pellucida"/>
    <property type="match status" value="1"/>
</dbReference>
<dbReference type="GO" id="GO:0005114">
    <property type="term" value="F:type II transforming growth factor beta receptor binding"/>
    <property type="evidence" value="ECO:0007669"/>
    <property type="project" value="TreeGrafter"/>
</dbReference>
<keyword evidence="11" id="KW-0325">Glycoprotein</keyword>
<evidence type="ECO:0000256" key="6">
    <source>
        <dbReference type="ARBA" id="ARBA00022692"/>
    </source>
</evidence>
<dbReference type="GO" id="GO:0001837">
    <property type="term" value="P:epithelial to mesenchymal transition"/>
    <property type="evidence" value="ECO:0007669"/>
    <property type="project" value="TreeGrafter"/>
</dbReference>
<feature type="compositionally biased region" description="Low complexity" evidence="12">
    <location>
        <begin position="673"/>
        <end position="688"/>
    </location>
</feature>
<dbReference type="GO" id="GO:0007179">
    <property type="term" value="P:transforming growth factor beta receptor signaling pathway"/>
    <property type="evidence" value="ECO:0007669"/>
    <property type="project" value="TreeGrafter"/>
</dbReference>
<accession>A0A3N0XH15</accession>